<dbReference type="EMBL" id="EQ975868">
    <property type="protein sequence ID" value="EEF27084.1"/>
    <property type="molecule type" value="Genomic_DNA"/>
</dbReference>
<name>B9TAN0_RICCO</name>
<dbReference type="InParanoid" id="B9TAN0"/>
<evidence type="ECO:0000313" key="2">
    <source>
        <dbReference type="Proteomes" id="UP000008311"/>
    </source>
</evidence>
<reference evidence="2" key="1">
    <citation type="journal article" date="2010" name="Nat. Biotechnol.">
        <title>Draft genome sequence of the oilseed species Ricinus communis.</title>
        <authorList>
            <person name="Chan A.P."/>
            <person name="Crabtree J."/>
            <person name="Zhao Q."/>
            <person name="Lorenzi H."/>
            <person name="Orvis J."/>
            <person name="Puiu D."/>
            <person name="Melake-Berhan A."/>
            <person name="Jones K.M."/>
            <person name="Redman J."/>
            <person name="Chen G."/>
            <person name="Cahoon E.B."/>
            <person name="Gedil M."/>
            <person name="Stanke M."/>
            <person name="Haas B.J."/>
            <person name="Wortman J.R."/>
            <person name="Fraser-Liggett C.M."/>
            <person name="Ravel J."/>
            <person name="Rabinowicz P.D."/>
        </authorList>
    </citation>
    <scope>NUCLEOTIDE SEQUENCE [LARGE SCALE GENOMIC DNA]</scope>
    <source>
        <strain evidence="2">cv. Hale</strain>
    </source>
</reference>
<feature type="non-terminal residue" evidence="1">
    <location>
        <position position="291"/>
    </location>
</feature>
<gene>
    <name evidence="1" type="ORF">RCOM_0295280</name>
</gene>
<keyword evidence="2" id="KW-1185">Reference proteome</keyword>
<feature type="non-terminal residue" evidence="1">
    <location>
        <position position="1"/>
    </location>
</feature>
<proteinExistence type="predicted"/>
<protein>
    <submittedName>
        <fullName evidence="1">Uncharacterized protein</fullName>
    </submittedName>
</protein>
<accession>B9TAN0</accession>
<sequence length="291" mass="32589">RREVLRVTPEAHGECVGQLGDRLGRVEHDRLVAARLRLPAQQSVQGRGHRRELRQVVLPQRADAPQFDGGARGPVPLGRPPTVRARRRRIHDDGFDAAEAQPCDQFAPRLVRDQFRHDGKARITGSADRRVQVEVPAARTAAFEERGRGRDQRVGPPGFEIAGEVAALVAEHAVQVRVDEALAGRDGVDVPDAQHQVHRELARRARQGLDGVGHHLDRPRLVAMHAHRDQHGRTVRRRRGRLHGQHTLCRLRHHEAGCREAVGHLAEVGLGQGPDLLRQHVKRSGRHRLRQ</sequence>
<organism evidence="1 2">
    <name type="scientific">Ricinus communis</name>
    <name type="common">Castor bean</name>
    <dbReference type="NCBI Taxonomy" id="3988"/>
    <lineage>
        <taxon>Eukaryota</taxon>
        <taxon>Viridiplantae</taxon>
        <taxon>Streptophyta</taxon>
        <taxon>Embryophyta</taxon>
        <taxon>Tracheophyta</taxon>
        <taxon>Spermatophyta</taxon>
        <taxon>Magnoliopsida</taxon>
        <taxon>eudicotyledons</taxon>
        <taxon>Gunneridae</taxon>
        <taxon>Pentapetalae</taxon>
        <taxon>rosids</taxon>
        <taxon>fabids</taxon>
        <taxon>Malpighiales</taxon>
        <taxon>Euphorbiaceae</taxon>
        <taxon>Acalyphoideae</taxon>
        <taxon>Acalypheae</taxon>
        <taxon>Ricinus</taxon>
    </lineage>
</organism>
<dbReference type="AlphaFoldDB" id="B9TAN0"/>
<dbReference type="Proteomes" id="UP000008311">
    <property type="component" value="Unassembled WGS sequence"/>
</dbReference>
<evidence type="ECO:0000313" key="1">
    <source>
        <dbReference type="EMBL" id="EEF27084.1"/>
    </source>
</evidence>